<evidence type="ECO:0000256" key="5">
    <source>
        <dbReference type="ARBA" id="ARBA00022989"/>
    </source>
</evidence>
<evidence type="ECO:0000259" key="9">
    <source>
        <dbReference type="Pfam" id="PF02714"/>
    </source>
</evidence>
<dbReference type="InterPro" id="IPR045122">
    <property type="entry name" value="Csc1-like"/>
</dbReference>
<evidence type="ECO:0000256" key="2">
    <source>
        <dbReference type="ARBA" id="ARBA00007779"/>
    </source>
</evidence>
<dbReference type="Pfam" id="PF12621">
    <property type="entry name" value="PHM7_ext"/>
    <property type="match status" value="1"/>
</dbReference>
<feature type="domain" description="CSC1/OSCA1-like N-terminal transmembrane" evidence="11">
    <location>
        <begin position="33"/>
        <end position="178"/>
    </location>
</feature>
<evidence type="ECO:0000313" key="13">
    <source>
        <dbReference type="EMBL" id="KAH6894584.1"/>
    </source>
</evidence>
<gene>
    <name evidence="13" type="ORF">B0T10DRAFT_536687</name>
</gene>
<dbReference type="EMBL" id="JAGPYM010000005">
    <property type="protein sequence ID" value="KAH6894584.1"/>
    <property type="molecule type" value="Genomic_DNA"/>
</dbReference>
<feature type="region of interest" description="Disordered" evidence="7">
    <location>
        <begin position="267"/>
        <end position="298"/>
    </location>
</feature>
<feature type="transmembrane region" description="Helical" evidence="8">
    <location>
        <begin position="674"/>
        <end position="693"/>
    </location>
</feature>
<feature type="transmembrane region" description="Helical" evidence="8">
    <location>
        <begin position="647"/>
        <end position="668"/>
    </location>
</feature>
<feature type="transmembrane region" description="Helical" evidence="8">
    <location>
        <begin position="582"/>
        <end position="602"/>
    </location>
</feature>
<keyword evidence="14" id="KW-1185">Reference proteome</keyword>
<feature type="transmembrane region" description="Helical" evidence="8">
    <location>
        <begin position="400"/>
        <end position="423"/>
    </location>
</feature>
<evidence type="ECO:0000313" key="14">
    <source>
        <dbReference type="Proteomes" id="UP000777438"/>
    </source>
</evidence>
<dbReference type="Proteomes" id="UP000777438">
    <property type="component" value="Unassembled WGS sequence"/>
</dbReference>
<proteinExistence type="inferred from homology"/>
<comment type="caution">
    <text evidence="13">The sequence shown here is derived from an EMBL/GenBank/DDBJ whole genome shotgun (WGS) entry which is preliminary data.</text>
</comment>
<evidence type="ECO:0000256" key="6">
    <source>
        <dbReference type="ARBA" id="ARBA00023136"/>
    </source>
</evidence>
<comment type="subcellular location">
    <subcellularLocation>
        <location evidence="1">Membrane</location>
        <topology evidence="1">Multi-pass membrane protein</topology>
    </subcellularLocation>
</comment>
<sequence length="905" mass="102373">MEPEENGNDDPRLGTGSESSSLDLLLESAFVPVVITVVPVLAYQLACSALFLFLRRKYPRVYATRTIPGIISPARLIPELPNGWFDWFKPFLRVPDSFVINECSLDGFLFLRLLKVLCIICLVGICFVCPILLPINRGGKYEPFALTICNVPSSEYYWAHVVASWLFLGFVLFVVYRECLYYVNFRFAHLVSSGYTSLPSSKTVLFTGVPPEYHDKAQIRKLFGDSAIEVSIPKETKELRKRVKQRSNIASQLEKAEITLIKRANATREKTRLSHEKQGQDDQEVQPAESAVSNHDRPTHRILAEFGRRVDTIEWARSRLRVLQDQIDDLTTKYHTGDGSRIHAAFVEFDTYANAQTAYQTLAHHQPLSMSKPVMCPRPGEIIWSALPLKGWKLLIRQHLISVVILVGITLWWVPFRLVGFFLDGSVLRHYVPFLDVDGGLPMVTRNLISGLLRAIVVCLLMALVPAFLRVCARLSGMRTVSMVELFVNDRHFIFQALQLFLAPGLFSSIAGLFAIIQSPYFILTSQIPKLSIFFYSYVLVRCLQSSADDLVQVIELFQHQVRARWSTRPRSCFERWRAPSVVLWGGIYPVFTNLGVIAIFYACVAPLILVFTMVGLGFVYCTYRYNLLYVYDTKTLDTNGRFYPRAILNLMVGVYFAEIYLIALFAVKGAPGQLALMALLLFISFLAIKPLLHRFPRSLNSVGEGLESLSAVDLSMDNEATAFLERHNAGRNVDTATSEATSASGGSEPATPAGSLTNKSTTRTFALEDEESRLSRSSTAVQSRARSTLSRLTGWFRAETYQDFRSFQHLFFDTPMEEDFPKRYAAQRYCPPETWLPKPKLWIPRDGALVSQQEVAETSKVIPITDEACWLDGKTRVQFDLANAPFEDDGPIFRLMRLVVDEYQ</sequence>
<dbReference type="GO" id="GO:0005227">
    <property type="term" value="F:calcium-activated cation channel activity"/>
    <property type="evidence" value="ECO:0007669"/>
    <property type="project" value="InterPro"/>
</dbReference>
<keyword evidence="3" id="KW-0813">Transport</keyword>
<dbReference type="PANTHER" id="PTHR13018">
    <property type="entry name" value="PROBABLE MEMBRANE PROTEIN DUF221-RELATED"/>
    <property type="match status" value="1"/>
</dbReference>
<feature type="transmembrane region" description="Helical" evidence="8">
    <location>
        <begin position="451"/>
        <end position="472"/>
    </location>
</feature>
<dbReference type="InterPro" id="IPR003864">
    <property type="entry name" value="CSC1/OSCA1-like_7TM"/>
</dbReference>
<evidence type="ECO:0000256" key="1">
    <source>
        <dbReference type="ARBA" id="ARBA00004141"/>
    </source>
</evidence>
<feature type="compositionally biased region" description="Low complexity" evidence="7">
    <location>
        <begin position="736"/>
        <end position="752"/>
    </location>
</feature>
<reference evidence="13 14" key="1">
    <citation type="journal article" date="2021" name="Nat. Commun.">
        <title>Genetic determinants of endophytism in the Arabidopsis root mycobiome.</title>
        <authorList>
            <person name="Mesny F."/>
            <person name="Miyauchi S."/>
            <person name="Thiergart T."/>
            <person name="Pickel B."/>
            <person name="Atanasova L."/>
            <person name="Karlsson M."/>
            <person name="Huettel B."/>
            <person name="Barry K.W."/>
            <person name="Haridas S."/>
            <person name="Chen C."/>
            <person name="Bauer D."/>
            <person name="Andreopoulos W."/>
            <person name="Pangilinan J."/>
            <person name="LaButti K."/>
            <person name="Riley R."/>
            <person name="Lipzen A."/>
            <person name="Clum A."/>
            <person name="Drula E."/>
            <person name="Henrissat B."/>
            <person name="Kohler A."/>
            <person name="Grigoriev I.V."/>
            <person name="Martin F.M."/>
            <person name="Hacquard S."/>
        </authorList>
    </citation>
    <scope>NUCLEOTIDE SEQUENCE [LARGE SCALE GENOMIC DNA]</scope>
    <source>
        <strain evidence="13 14">MPI-CAGE-CH-0241</strain>
    </source>
</reference>
<dbReference type="GO" id="GO:0005886">
    <property type="term" value="C:plasma membrane"/>
    <property type="evidence" value="ECO:0007669"/>
    <property type="project" value="TreeGrafter"/>
</dbReference>
<evidence type="ECO:0000259" key="12">
    <source>
        <dbReference type="Pfam" id="PF14703"/>
    </source>
</evidence>
<organism evidence="13 14">
    <name type="scientific">Thelonectria olida</name>
    <dbReference type="NCBI Taxonomy" id="1576542"/>
    <lineage>
        <taxon>Eukaryota</taxon>
        <taxon>Fungi</taxon>
        <taxon>Dikarya</taxon>
        <taxon>Ascomycota</taxon>
        <taxon>Pezizomycotina</taxon>
        <taxon>Sordariomycetes</taxon>
        <taxon>Hypocreomycetidae</taxon>
        <taxon>Hypocreales</taxon>
        <taxon>Nectriaceae</taxon>
        <taxon>Thelonectria</taxon>
    </lineage>
</organism>
<keyword evidence="4 8" id="KW-0812">Transmembrane</keyword>
<dbReference type="Pfam" id="PF14703">
    <property type="entry name" value="PHM7_cyt"/>
    <property type="match status" value="1"/>
</dbReference>
<name>A0A9P8WEC1_9HYPO</name>
<dbReference type="OrthoDB" id="1076608at2759"/>
<feature type="transmembrane region" description="Helical" evidence="8">
    <location>
        <begin position="116"/>
        <end position="136"/>
    </location>
</feature>
<evidence type="ECO:0000259" key="10">
    <source>
        <dbReference type="Pfam" id="PF12621"/>
    </source>
</evidence>
<dbReference type="PANTHER" id="PTHR13018:SF53">
    <property type="entry name" value="DUF221 DOMAIN PROTEIN"/>
    <property type="match status" value="1"/>
</dbReference>
<comment type="similarity">
    <text evidence="2">Belongs to the CSC1 (TC 1.A.17) family.</text>
</comment>
<evidence type="ECO:0000256" key="4">
    <source>
        <dbReference type="ARBA" id="ARBA00022692"/>
    </source>
</evidence>
<feature type="transmembrane region" description="Helical" evidence="8">
    <location>
        <begin position="493"/>
        <end position="515"/>
    </location>
</feature>
<keyword evidence="6 8" id="KW-0472">Membrane</keyword>
<accession>A0A9P8WEC1</accession>
<feature type="domain" description="CSC1/OSCA1-like 7TM region" evidence="9">
    <location>
        <begin position="398"/>
        <end position="666"/>
    </location>
</feature>
<feature type="compositionally biased region" description="Basic and acidic residues" evidence="7">
    <location>
        <begin position="267"/>
        <end position="280"/>
    </location>
</feature>
<keyword evidence="5 8" id="KW-1133">Transmembrane helix</keyword>
<feature type="transmembrane region" description="Helical" evidence="8">
    <location>
        <begin position="608"/>
        <end position="626"/>
    </location>
</feature>
<feature type="transmembrane region" description="Helical" evidence="8">
    <location>
        <begin position="29"/>
        <end position="54"/>
    </location>
</feature>
<protein>
    <submittedName>
        <fullName evidence="13">Uncharacterized protein</fullName>
    </submittedName>
</protein>
<evidence type="ECO:0000256" key="8">
    <source>
        <dbReference type="SAM" id="Phobius"/>
    </source>
</evidence>
<feature type="transmembrane region" description="Helical" evidence="8">
    <location>
        <begin position="521"/>
        <end position="541"/>
    </location>
</feature>
<dbReference type="Pfam" id="PF13967">
    <property type="entry name" value="RSN1_TM"/>
    <property type="match status" value="1"/>
</dbReference>
<evidence type="ECO:0000256" key="3">
    <source>
        <dbReference type="ARBA" id="ARBA00022448"/>
    </source>
</evidence>
<feature type="region of interest" description="Disordered" evidence="7">
    <location>
        <begin position="735"/>
        <end position="763"/>
    </location>
</feature>
<evidence type="ECO:0000256" key="7">
    <source>
        <dbReference type="SAM" id="MobiDB-lite"/>
    </source>
</evidence>
<dbReference type="Pfam" id="PF02714">
    <property type="entry name" value="RSN1_7TM"/>
    <property type="match status" value="1"/>
</dbReference>
<feature type="domain" description="CSC1/OSCA1-like cytosolic" evidence="12">
    <location>
        <begin position="201"/>
        <end position="385"/>
    </location>
</feature>
<feature type="transmembrane region" description="Helical" evidence="8">
    <location>
        <begin position="156"/>
        <end position="176"/>
    </location>
</feature>
<feature type="domain" description="10TM putative phosphate transporter extracellular tail" evidence="10">
    <location>
        <begin position="796"/>
        <end position="883"/>
    </location>
</feature>
<evidence type="ECO:0000259" key="11">
    <source>
        <dbReference type="Pfam" id="PF13967"/>
    </source>
</evidence>
<dbReference type="InterPro" id="IPR027815">
    <property type="entry name" value="CSC1/OSCA1-like_cyt"/>
</dbReference>
<dbReference type="InterPro" id="IPR032880">
    <property type="entry name" value="CSC1/OSCA1-like_N"/>
</dbReference>
<dbReference type="AlphaFoldDB" id="A0A9P8WEC1"/>
<dbReference type="InterPro" id="IPR022257">
    <property type="entry name" value="PHM7_ext"/>
</dbReference>